<gene>
    <name evidence="6" type="ORF">RFI_12662</name>
</gene>
<dbReference type="GO" id="GO:0000974">
    <property type="term" value="C:Prp19 complex"/>
    <property type="evidence" value="ECO:0007669"/>
    <property type="project" value="InterPro"/>
</dbReference>
<dbReference type="AlphaFoldDB" id="X6NGL1"/>
<accession>X6NGL1</accession>
<dbReference type="Pfam" id="PF11831">
    <property type="entry name" value="Myb_Cef"/>
    <property type="match status" value="1"/>
</dbReference>
<feature type="compositionally biased region" description="Basic and acidic residues" evidence="4">
    <location>
        <begin position="107"/>
        <end position="126"/>
    </location>
</feature>
<feature type="region of interest" description="Disordered" evidence="4">
    <location>
        <begin position="1"/>
        <end position="127"/>
    </location>
</feature>
<evidence type="ECO:0000256" key="3">
    <source>
        <dbReference type="SAM" id="Coils"/>
    </source>
</evidence>
<name>X6NGL1_RETFI</name>
<evidence type="ECO:0000256" key="4">
    <source>
        <dbReference type="SAM" id="MobiDB-lite"/>
    </source>
</evidence>
<sequence>MADQDNEQEQGSRHARRVGQGSERVVDGNTPGAKSAVSAATTTTMSEREKLKRRQKLRQRLREELSSLPSPTDACTIALPDTPPPPLHLQELHQHASSNRDGMLEDASDRDRRAHQDVERQKELEFQRQSQVIQKNLPRPSIVNGNMEHTFIEFHDKSPNYVNAGEMIRKEMLMMMECDNQMFDRENQDDKGRPALKARKKHESIARLPHYSDDQLQKAKDMLEEQLFKENELHQYDKHKHENDEILESMMEQSVFIPSLKRFGFVSNKTELSGEKLQVRQQEFHVLRKQLDKSITQCKQNEQKLDVLCKGYQNIAKFCCFFFLKKKINTAKNIRELHTKLLEADTQIRIYQELKEREAEVIPYRLKEWKYLLEKEKQRENELQHKFEDLRAQLDYFKETF</sequence>
<protein>
    <recommendedName>
        <fullName evidence="5">Pre-mRNA splicing factor component Cdc5p/Cef1 C-terminal domain-containing protein</fullName>
    </recommendedName>
</protein>
<evidence type="ECO:0000313" key="7">
    <source>
        <dbReference type="Proteomes" id="UP000023152"/>
    </source>
</evidence>
<dbReference type="InterPro" id="IPR047242">
    <property type="entry name" value="CDC5L/Cef1"/>
</dbReference>
<dbReference type="OrthoDB" id="1410009at2759"/>
<dbReference type="EMBL" id="ASPP01009188">
    <property type="protein sequence ID" value="ETO24492.1"/>
    <property type="molecule type" value="Genomic_DNA"/>
</dbReference>
<dbReference type="GO" id="GO:0000398">
    <property type="term" value="P:mRNA splicing, via spliceosome"/>
    <property type="evidence" value="ECO:0007669"/>
    <property type="project" value="InterPro"/>
</dbReference>
<reference evidence="6 7" key="1">
    <citation type="journal article" date="2013" name="Curr. Biol.">
        <title>The Genome of the Foraminiferan Reticulomyxa filosa.</title>
        <authorList>
            <person name="Glockner G."/>
            <person name="Hulsmann N."/>
            <person name="Schleicher M."/>
            <person name="Noegel A.A."/>
            <person name="Eichinger L."/>
            <person name="Gallinger C."/>
            <person name="Pawlowski J."/>
            <person name="Sierra R."/>
            <person name="Euteneuer U."/>
            <person name="Pillet L."/>
            <person name="Moustafa A."/>
            <person name="Platzer M."/>
            <person name="Groth M."/>
            <person name="Szafranski K."/>
            <person name="Schliwa M."/>
        </authorList>
    </citation>
    <scope>NUCLEOTIDE SEQUENCE [LARGE SCALE GENOMIC DNA]</scope>
</reference>
<keyword evidence="1" id="KW-0238">DNA-binding</keyword>
<keyword evidence="2" id="KW-0539">Nucleus</keyword>
<feature type="coiled-coil region" evidence="3">
    <location>
        <begin position="366"/>
        <end position="393"/>
    </location>
</feature>
<dbReference type="PANTHER" id="PTHR45885:SF1">
    <property type="entry name" value="CELL DIVISION CYCLE 5-LIKE PROTEIN"/>
    <property type="match status" value="1"/>
</dbReference>
<dbReference type="GO" id="GO:0003677">
    <property type="term" value="F:DNA binding"/>
    <property type="evidence" value="ECO:0007669"/>
    <property type="project" value="UniProtKB-KW"/>
</dbReference>
<dbReference type="Proteomes" id="UP000023152">
    <property type="component" value="Unassembled WGS sequence"/>
</dbReference>
<evidence type="ECO:0000313" key="6">
    <source>
        <dbReference type="EMBL" id="ETO24492.1"/>
    </source>
</evidence>
<feature type="compositionally biased region" description="Low complexity" evidence="4">
    <location>
        <begin position="33"/>
        <end position="45"/>
    </location>
</feature>
<evidence type="ECO:0000256" key="2">
    <source>
        <dbReference type="ARBA" id="ARBA00023242"/>
    </source>
</evidence>
<dbReference type="InterPro" id="IPR021786">
    <property type="entry name" value="Cdc5p/Cef1_C"/>
</dbReference>
<evidence type="ECO:0000259" key="5">
    <source>
        <dbReference type="Pfam" id="PF11831"/>
    </source>
</evidence>
<keyword evidence="3" id="KW-0175">Coiled coil</keyword>
<organism evidence="6 7">
    <name type="scientific">Reticulomyxa filosa</name>
    <dbReference type="NCBI Taxonomy" id="46433"/>
    <lineage>
        <taxon>Eukaryota</taxon>
        <taxon>Sar</taxon>
        <taxon>Rhizaria</taxon>
        <taxon>Retaria</taxon>
        <taxon>Foraminifera</taxon>
        <taxon>Monothalamids</taxon>
        <taxon>Reticulomyxidae</taxon>
        <taxon>Reticulomyxa</taxon>
    </lineage>
</organism>
<keyword evidence="7" id="KW-1185">Reference proteome</keyword>
<dbReference type="PANTHER" id="PTHR45885">
    <property type="entry name" value="CELL DIVISION CYCLE 5-LIKE PROTEIN"/>
    <property type="match status" value="1"/>
</dbReference>
<evidence type="ECO:0000256" key="1">
    <source>
        <dbReference type="ARBA" id="ARBA00023125"/>
    </source>
</evidence>
<comment type="caution">
    <text evidence="6">The sequence shown here is derived from an EMBL/GenBank/DDBJ whole genome shotgun (WGS) entry which is preliminary data.</text>
</comment>
<feature type="domain" description="Pre-mRNA splicing factor component Cdc5p/Cef1 C-terminal" evidence="5">
    <location>
        <begin position="43"/>
        <end position="228"/>
    </location>
</feature>
<proteinExistence type="predicted"/>
<dbReference type="GO" id="GO:0005681">
    <property type="term" value="C:spliceosomal complex"/>
    <property type="evidence" value="ECO:0007669"/>
    <property type="project" value="TreeGrafter"/>
</dbReference>